<dbReference type="InterPro" id="IPR013151">
    <property type="entry name" value="Immunoglobulin_dom"/>
</dbReference>
<evidence type="ECO:0000259" key="3">
    <source>
        <dbReference type="PROSITE" id="PS50835"/>
    </source>
</evidence>
<keyword evidence="2" id="KW-0812">Transmembrane</keyword>
<dbReference type="Gene3D" id="2.60.40.10">
    <property type="entry name" value="Immunoglobulins"/>
    <property type="match status" value="1"/>
</dbReference>
<accession>A0A834BQU1</accession>
<feature type="transmembrane region" description="Helical" evidence="2">
    <location>
        <begin position="205"/>
        <end position="227"/>
    </location>
</feature>
<organism evidence="4 5">
    <name type="scientific">Oryzias melastigma</name>
    <name type="common">Marine medaka</name>
    <dbReference type="NCBI Taxonomy" id="30732"/>
    <lineage>
        <taxon>Eukaryota</taxon>
        <taxon>Metazoa</taxon>
        <taxon>Chordata</taxon>
        <taxon>Craniata</taxon>
        <taxon>Vertebrata</taxon>
        <taxon>Euteleostomi</taxon>
        <taxon>Actinopterygii</taxon>
        <taxon>Neopterygii</taxon>
        <taxon>Teleostei</taxon>
        <taxon>Neoteleostei</taxon>
        <taxon>Acanthomorphata</taxon>
        <taxon>Ovalentaria</taxon>
        <taxon>Atherinomorphae</taxon>
        <taxon>Beloniformes</taxon>
        <taxon>Adrianichthyidae</taxon>
        <taxon>Oryziinae</taxon>
        <taxon>Oryzias</taxon>
    </lineage>
</organism>
<evidence type="ECO:0000313" key="5">
    <source>
        <dbReference type="Proteomes" id="UP000646548"/>
    </source>
</evidence>
<dbReference type="Pfam" id="PF00047">
    <property type="entry name" value="ig"/>
    <property type="match status" value="1"/>
</dbReference>
<dbReference type="Proteomes" id="UP000646548">
    <property type="component" value="Unassembled WGS sequence"/>
</dbReference>
<evidence type="ECO:0000256" key="1">
    <source>
        <dbReference type="ARBA" id="ARBA00023319"/>
    </source>
</evidence>
<evidence type="ECO:0000313" key="4">
    <source>
        <dbReference type="EMBL" id="KAF6715579.1"/>
    </source>
</evidence>
<gene>
    <name evidence="4" type="ORF">FQA47_025350</name>
</gene>
<keyword evidence="1" id="KW-0393">Immunoglobulin domain</keyword>
<name>A0A834BQU1_ORYME</name>
<keyword evidence="2" id="KW-0472">Membrane</keyword>
<feature type="domain" description="Ig-like" evidence="3">
    <location>
        <begin position="52"/>
        <end position="111"/>
    </location>
</feature>
<dbReference type="InterPro" id="IPR036179">
    <property type="entry name" value="Ig-like_dom_sf"/>
</dbReference>
<dbReference type="InterPro" id="IPR007110">
    <property type="entry name" value="Ig-like_dom"/>
</dbReference>
<protein>
    <recommendedName>
        <fullName evidence="3">Ig-like domain-containing protein</fullName>
    </recommendedName>
</protein>
<dbReference type="EMBL" id="WKFB01001057">
    <property type="protein sequence ID" value="KAF6715579.1"/>
    <property type="molecule type" value="Genomic_DNA"/>
</dbReference>
<dbReference type="PROSITE" id="PS50835">
    <property type="entry name" value="IG_LIKE"/>
    <property type="match status" value="1"/>
</dbReference>
<proteinExistence type="predicted"/>
<dbReference type="SUPFAM" id="SSF48726">
    <property type="entry name" value="Immunoglobulin"/>
    <property type="match status" value="1"/>
</dbReference>
<keyword evidence="2" id="KW-1133">Transmembrane helix</keyword>
<sequence>MYCCERSRQDNCIREKSNIISVKKETLEETQRTVYVLAGTSFKQECSGNFSSFKWVFEANNPTTAGKTLRPESVTVTSNKTIHIPNVTIPDAGKYTCLVNPCGRSSLKLLTIHLCVIKVSVNPGDGFAVSCAVVCNEEFSQKSRVSSQMMNTSGVSVHVDGSGKLTCNASQIFTSDERSTVTSSHASTTTTFRKTTEGSTQNEDWSGLVCGVLVPPACLVLILMFCLRSRLQSAFPFPRTCCVFSRVTSVEDESNVVYSSVAFRTSAKARSNITHNECIYSEVKYTRKCST</sequence>
<comment type="caution">
    <text evidence="4">The sequence shown here is derived from an EMBL/GenBank/DDBJ whole genome shotgun (WGS) entry which is preliminary data.</text>
</comment>
<dbReference type="AlphaFoldDB" id="A0A834BQU1"/>
<reference evidence="4" key="1">
    <citation type="journal article" name="BMC Genomics">
        <title>Long-read sequencing and de novo genome assembly of marine medaka (Oryzias melastigma).</title>
        <authorList>
            <person name="Liang P."/>
            <person name="Saqib H.S.A."/>
            <person name="Ni X."/>
            <person name="Shen Y."/>
        </authorList>
    </citation>
    <scope>NUCLEOTIDE SEQUENCE</scope>
    <source>
        <strain evidence="4">Bigg-433</strain>
    </source>
</reference>
<evidence type="ECO:0000256" key="2">
    <source>
        <dbReference type="SAM" id="Phobius"/>
    </source>
</evidence>
<dbReference type="InterPro" id="IPR013783">
    <property type="entry name" value="Ig-like_fold"/>
</dbReference>